<evidence type="ECO:0000313" key="3">
    <source>
        <dbReference type="Proteomes" id="UP000265618"/>
    </source>
</evidence>
<dbReference type="EMBL" id="BDIP01001380">
    <property type="protein sequence ID" value="GIQ84286.1"/>
    <property type="molecule type" value="Genomic_DNA"/>
</dbReference>
<accession>A0A9K3CW44</accession>
<feature type="non-terminal residue" evidence="2">
    <location>
        <position position="1"/>
    </location>
</feature>
<dbReference type="Proteomes" id="UP000265618">
    <property type="component" value="Unassembled WGS sequence"/>
</dbReference>
<evidence type="ECO:0000313" key="2">
    <source>
        <dbReference type="EMBL" id="GIQ84286.1"/>
    </source>
</evidence>
<comment type="caution">
    <text evidence="2">The sequence shown here is derived from an EMBL/GenBank/DDBJ whole genome shotgun (WGS) entry which is preliminary data.</text>
</comment>
<evidence type="ECO:0000256" key="1">
    <source>
        <dbReference type="SAM" id="MobiDB-lite"/>
    </source>
</evidence>
<dbReference type="GO" id="GO:0004842">
    <property type="term" value="F:ubiquitin-protein transferase activity"/>
    <property type="evidence" value="ECO:0007669"/>
    <property type="project" value="InterPro"/>
</dbReference>
<feature type="compositionally biased region" description="Low complexity" evidence="1">
    <location>
        <begin position="455"/>
        <end position="466"/>
    </location>
</feature>
<protein>
    <submittedName>
        <fullName evidence="2">Uncharacterized protein</fullName>
    </submittedName>
</protein>
<dbReference type="GO" id="GO:0046872">
    <property type="term" value="F:metal ion binding"/>
    <property type="evidence" value="ECO:0007669"/>
    <property type="project" value="InterPro"/>
</dbReference>
<feature type="compositionally biased region" description="Basic and acidic residues" evidence="1">
    <location>
        <begin position="485"/>
        <end position="495"/>
    </location>
</feature>
<keyword evidence="3" id="KW-1185">Reference proteome</keyword>
<proteinExistence type="predicted"/>
<organism evidence="2 3">
    <name type="scientific">Kipferlia bialata</name>
    <dbReference type="NCBI Taxonomy" id="797122"/>
    <lineage>
        <taxon>Eukaryota</taxon>
        <taxon>Metamonada</taxon>
        <taxon>Carpediemonas-like organisms</taxon>
        <taxon>Kipferlia</taxon>
    </lineage>
</organism>
<name>A0A9K3CW44_9EUKA</name>
<dbReference type="InterPro" id="IPR037252">
    <property type="entry name" value="Mib_Herc2_sf"/>
</dbReference>
<dbReference type="SUPFAM" id="SSF159034">
    <property type="entry name" value="Mib/herc2 domain-like"/>
    <property type="match status" value="1"/>
</dbReference>
<feature type="region of interest" description="Disordered" evidence="1">
    <location>
        <begin position="447"/>
        <end position="495"/>
    </location>
</feature>
<dbReference type="AlphaFoldDB" id="A0A9K3CW44"/>
<dbReference type="Gene3D" id="2.30.30.40">
    <property type="entry name" value="SH3 Domains"/>
    <property type="match status" value="1"/>
</dbReference>
<gene>
    <name evidence="2" type="ORF">KIPB_005747</name>
</gene>
<reference evidence="2 3" key="1">
    <citation type="journal article" date="2018" name="PLoS ONE">
        <title>The draft genome of Kipferlia bialata reveals reductive genome evolution in fornicate parasites.</title>
        <authorList>
            <person name="Tanifuji G."/>
            <person name="Takabayashi S."/>
            <person name="Kume K."/>
            <person name="Takagi M."/>
            <person name="Nakayama T."/>
            <person name="Kamikawa R."/>
            <person name="Inagaki Y."/>
            <person name="Hashimoto T."/>
        </authorList>
    </citation>
    <scope>NUCLEOTIDE SEQUENCE [LARGE SCALE GENOMIC DNA]</scope>
    <source>
        <strain evidence="2">NY0173</strain>
    </source>
</reference>
<sequence>SLYTVLHCNEEVVASRLLSLDSRIVLGGLISNMATKGYGHFPVKCPLYVLFLHRLLEIGARVIALLPEGERGDHKAVLRDVALKGFYGRQIVEKGGKFSYKETKVTTRDVPGIAVSERFSLLSVWAMSLALLAVEGVYEVQHWSLAECSVPIDAMHQLVQPVMQNVAEDDSDSGVALIDPYQSLCDSLTDVVKKVHQESPSSDRNSKFSHWDLFLKLLSVLGCYLSLHLQPGRRVLESLRVTDAGPTLSTVHQLLFPSSQKNRIQLFHKGTPVARVTLLQYISDDLDGRDRAYMEFLGDCLRGPLANYAPALEDLMYCARECLQPFVVIGALLHLPTPSEAIDEICRGHADRYLSADWNTFSGWILDEDLTEVTKTGMAETQSLPETGVMVLIPGLRIRQKVLRKTVIGLLGPIQSDSGEGILLRQQSGGMGRKGVGHSVLGSIVGPQTQANRVTGHYTSTHSGSSDHPMDKGSRQAPRLSRGSASERPKAGDRVDTMQRLRIGGKVRRGPDWCSYDQDGGHEGIGFLVARDPRLQAVAVHWPHSGERHSYFAGCCGK</sequence>